<dbReference type="AlphaFoldDB" id="A0A1E5L551"/>
<protein>
    <recommendedName>
        <fullName evidence="2">Rhodanese domain-containing protein</fullName>
    </recommendedName>
</protein>
<dbReference type="PROSITE" id="PS50206">
    <property type="entry name" value="RHODANESE_3"/>
    <property type="match status" value="1"/>
</dbReference>
<name>A0A1E5L551_9FIRM</name>
<feature type="chain" id="PRO_5039236828" description="Rhodanese domain-containing protein" evidence="1">
    <location>
        <begin position="22"/>
        <end position="122"/>
    </location>
</feature>
<evidence type="ECO:0000313" key="4">
    <source>
        <dbReference type="Proteomes" id="UP000095255"/>
    </source>
</evidence>
<keyword evidence="1" id="KW-0732">Signal</keyword>
<dbReference type="PANTHER" id="PTHR43031">
    <property type="entry name" value="FAD-DEPENDENT OXIDOREDUCTASE"/>
    <property type="match status" value="1"/>
</dbReference>
<dbReference type="Gene3D" id="3.40.250.10">
    <property type="entry name" value="Rhodanese-like domain"/>
    <property type="match status" value="1"/>
</dbReference>
<comment type="caution">
    <text evidence="3">The sequence shown here is derived from an EMBL/GenBank/DDBJ whole genome shotgun (WGS) entry which is preliminary data.</text>
</comment>
<evidence type="ECO:0000256" key="1">
    <source>
        <dbReference type="SAM" id="SignalP"/>
    </source>
</evidence>
<dbReference type="RefSeq" id="WP_069702567.1">
    <property type="nucleotide sequence ID" value="NZ_MJAT01000033.1"/>
</dbReference>
<dbReference type="SUPFAM" id="SSF52821">
    <property type="entry name" value="Rhodanese/Cell cycle control phosphatase"/>
    <property type="match status" value="1"/>
</dbReference>
<keyword evidence="4" id="KW-1185">Reference proteome</keyword>
<reference evidence="3 4" key="1">
    <citation type="submission" date="2016-09" db="EMBL/GenBank/DDBJ databases">
        <title>Desulfuribacillus arsenicus sp. nov., an obligately anaerobic, dissimilatory arsenic- and antimonate-reducing bacterium isolated from anoxic sediments.</title>
        <authorList>
            <person name="Abin C.A."/>
            <person name="Hollibaugh J.T."/>
        </authorList>
    </citation>
    <scope>NUCLEOTIDE SEQUENCE [LARGE SCALE GENOMIC DNA]</scope>
    <source>
        <strain evidence="3 4">MLFW-2</strain>
    </source>
</reference>
<feature type="signal peptide" evidence="1">
    <location>
        <begin position="1"/>
        <end position="21"/>
    </location>
</feature>
<gene>
    <name evidence="3" type="ORF">BHU72_06450</name>
</gene>
<dbReference type="CDD" id="cd00158">
    <property type="entry name" value="RHOD"/>
    <property type="match status" value="1"/>
</dbReference>
<feature type="domain" description="Rhodanese" evidence="2">
    <location>
        <begin position="37"/>
        <end position="122"/>
    </location>
</feature>
<accession>A0A1E5L551</accession>
<dbReference type="Proteomes" id="UP000095255">
    <property type="component" value="Unassembled WGS sequence"/>
</dbReference>
<dbReference type="SMART" id="SM00450">
    <property type="entry name" value="RHOD"/>
    <property type="match status" value="1"/>
</dbReference>
<dbReference type="PROSITE" id="PS51257">
    <property type="entry name" value="PROKAR_LIPOPROTEIN"/>
    <property type="match status" value="1"/>
</dbReference>
<evidence type="ECO:0000259" key="2">
    <source>
        <dbReference type="PROSITE" id="PS50206"/>
    </source>
</evidence>
<dbReference type="EMBL" id="MJAT01000033">
    <property type="protein sequence ID" value="OEH85240.1"/>
    <property type="molecule type" value="Genomic_DNA"/>
</dbReference>
<dbReference type="InterPro" id="IPR001763">
    <property type="entry name" value="Rhodanese-like_dom"/>
</dbReference>
<dbReference type="InterPro" id="IPR050229">
    <property type="entry name" value="GlpE_sulfurtransferase"/>
</dbReference>
<dbReference type="STRING" id="1390249.BHU72_06450"/>
<proteinExistence type="predicted"/>
<dbReference type="InterPro" id="IPR036873">
    <property type="entry name" value="Rhodanese-like_dom_sf"/>
</dbReference>
<dbReference type="PANTHER" id="PTHR43031:SF17">
    <property type="entry name" value="SULFURTRANSFERASE YTWF-RELATED"/>
    <property type="match status" value="1"/>
</dbReference>
<sequence>MNRYSLLFIVALVTLSLVACGAGYKNIDVHQANTLSADGEHVMLDVRTVEEYAEGHVPGTVNIPVEELESRLDELNKDTKYLVICRSGKRSVTASEILVKNGFKQVTNVEGGMLAWPYEVEK</sequence>
<organism evidence="3 4">
    <name type="scientific">Desulfuribacillus stibiiarsenatis</name>
    <dbReference type="NCBI Taxonomy" id="1390249"/>
    <lineage>
        <taxon>Bacteria</taxon>
        <taxon>Bacillati</taxon>
        <taxon>Bacillota</taxon>
        <taxon>Desulfuribacillia</taxon>
        <taxon>Desulfuribacillales</taxon>
        <taxon>Desulfuribacillaceae</taxon>
        <taxon>Desulfuribacillus</taxon>
    </lineage>
</organism>
<evidence type="ECO:0000313" key="3">
    <source>
        <dbReference type="EMBL" id="OEH85240.1"/>
    </source>
</evidence>
<dbReference type="Pfam" id="PF00581">
    <property type="entry name" value="Rhodanese"/>
    <property type="match status" value="1"/>
</dbReference>
<dbReference type="FunFam" id="3.40.250.10:FF:000049">
    <property type="entry name" value="Phage shock protein E"/>
    <property type="match status" value="1"/>
</dbReference>